<gene>
    <name evidence="3" type="ORF">PSEUBRA_SCAF8g02114</name>
</gene>
<protein>
    <submittedName>
        <fullName evidence="3">Uncharacterized protein</fullName>
    </submittedName>
</protein>
<evidence type="ECO:0000313" key="3">
    <source>
        <dbReference type="EMBL" id="EST04736.1"/>
    </source>
</evidence>
<sequence length="151" mass="16590">MPWKKVRINPTPAYEATPNDATTTPLSDRRGDSLDFSRSPKVVDERDDKFEEDDYRGHLGAFDDDNEQLLYAGADNADDSDPYASGNFDYAALQDDTQLPRYSSAVGFEAMTWMEGAWMSLSGGVVAVLMTVAILISLDVIDWPGDGLGNN</sequence>
<keyword evidence="2" id="KW-0472">Membrane</keyword>
<evidence type="ECO:0000313" key="4">
    <source>
        <dbReference type="Proteomes" id="UP000019377"/>
    </source>
</evidence>
<reference evidence="4" key="1">
    <citation type="journal article" date="2013" name="Genome Announc.">
        <title>Draft genome sequence of Pseudozyma brasiliensis sp. nov. strain GHG001, a high producer of endo-1,4-xylanase isolated from an insect pest of sugarcane.</title>
        <authorList>
            <person name="Oliveira J.V.D.C."/>
            <person name="dos Santos R.A.C."/>
            <person name="Borges T.A."/>
            <person name="Riano-Pachon D.M."/>
            <person name="Goldman G.H."/>
        </authorList>
    </citation>
    <scope>NUCLEOTIDE SEQUENCE [LARGE SCALE GENOMIC DNA]</scope>
    <source>
        <strain evidence="4">GHG001</strain>
    </source>
</reference>
<feature type="region of interest" description="Disordered" evidence="1">
    <location>
        <begin position="1"/>
        <end position="39"/>
    </location>
</feature>
<dbReference type="HOGENOM" id="CLU_1732262_0_0_1"/>
<dbReference type="eggNOG" id="ENOG502RDHU">
    <property type="taxonomic scope" value="Eukaryota"/>
</dbReference>
<keyword evidence="2" id="KW-0812">Transmembrane</keyword>
<organism evidence="3 4">
    <name type="scientific">Kalmanozyma brasiliensis (strain GHG001)</name>
    <name type="common">Yeast</name>
    <name type="synonym">Pseudozyma brasiliensis</name>
    <dbReference type="NCBI Taxonomy" id="1365824"/>
    <lineage>
        <taxon>Eukaryota</taxon>
        <taxon>Fungi</taxon>
        <taxon>Dikarya</taxon>
        <taxon>Basidiomycota</taxon>
        <taxon>Ustilaginomycotina</taxon>
        <taxon>Ustilaginomycetes</taxon>
        <taxon>Ustilaginales</taxon>
        <taxon>Ustilaginaceae</taxon>
        <taxon>Kalmanozyma</taxon>
    </lineage>
</organism>
<keyword evidence="2" id="KW-1133">Transmembrane helix</keyword>
<dbReference type="GeneID" id="27422119"/>
<dbReference type="OrthoDB" id="3366645at2759"/>
<feature type="transmembrane region" description="Helical" evidence="2">
    <location>
        <begin position="117"/>
        <end position="138"/>
    </location>
</feature>
<proteinExistence type="predicted"/>
<name>V5E3I6_KALBG</name>
<dbReference type="AlphaFoldDB" id="V5E3I6"/>
<evidence type="ECO:0000256" key="2">
    <source>
        <dbReference type="SAM" id="Phobius"/>
    </source>
</evidence>
<dbReference type="EMBL" id="KI545894">
    <property type="protein sequence ID" value="EST04736.1"/>
    <property type="molecule type" value="Genomic_DNA"/>
</dbReference>
<dbReference type="Proteomes" id="UP000019377">
    <property type="component" value="Unassembled WGS sequence"/>
</dbReference>
<accession>V5E3I6</accession>
<keyword evidence="4" id="KW-1185">Reference proteome</keyword>
<evidence type="ECO:0000256" key="1">
    <source>
        <dbReference type="SAM" id="MobiDB-lite"/>
    </source>
</evidence>